<gene>
    <name evidence="1" type="ordered locus">Slip_1952</name>
</gene>
<evidence type="ECO:0000313" key="2">
    <source>
        <dbReference type="Proteomes" id="UP000000378"/>
    </source>
</evidence>
<dbReference type="PANTHER" id="PTHR40660:SF1">
    <property type="entry name" value="5'-PHOSPHATE OXIDASE PUTATIVE DOMAIN-CONTAINING PROTEIN-RELATED"/>
    <property type="match status" value="1"/>
</dbReference>
<accession>D7CPS6</accession>
<protein>
    <recommendedName>
        <fullName evidence="3">Pyridoxamine 5'-phosphate oxidase-related FMN-binding protein</fullName>
    </recommendedName>
</protein>
<dbReference type="HOGENOM" id="CLU_1884779_0_0_9"/>
<evidence type="ECO:0008006" key="3">
    <source>
        <dbReference type="Google" id="ProtNLM"/>
    </source>
</evidence>
<dbReference type="SUPFAM" id="SSF50475">
    <property type="entry name" value="FMN-binding split barrel"/>
    <property type="match status" value="1"/>
</dbReference>
<proteinExistence type="predicted"/>
<dbReference type="AlphaFoldDB" id="D7CPS6"/>
<evidence type="ECO:0000313" key="1">
    <source>
        <dbReference type="EMBL" id="ADI02704.1"/>
    </source>
</evidence>
<organism evidence="1 2">
    <name type="scientific">Syntrophothermus lipocalidus (strain DSM 12680 / TGB-C1)</name>
    <dbReference type="NCBI Taxonomy" id="643648"/>
    <lineage>
        <taxon>Bacteria</taxon>
        <taxon>Bacillati</taxon>
        <taxon>Bacillota</taxon>
        <taxon>Clostridia</taxon>
        <taxon>Eubacteriales</taxon>
        <taxon>Syntrophomonadaceae</taxon>
        <taxon>Syntrophothermus</taxon>
    </lineage>
</organism>
<dbReference type="PANTHER" id="PTHR40660">
    <property type="entry name" value="5'-PHOSPHATE OXIDASE PUTATIVE DOMAIN-CONTAINING PROTEIN-RELATED"/>
    <property type="match status" value="1"/>
</dbReference>
<dbReference type="KEGG" id="slp:Slip_1952"/>
<dbReference type="eggNOG" id="COG3576">
    <property type="taxonomic scope" value="Bacteria"/>
</dbReference>
<dbReference type="EMBL" id="CP002048">
    <property type="protein sequence ID" value="ADI02704.1"/>
    <property type="molecule type" value="Genomic_DNA"/>
</dbReference>
<reference evidence="2" key="1">
    <citation type="journal article" date="2010" name="Stand. Genomic Sci.">
        <title>Complete genome sequence of Syntrophothermus lipocalidus type strain (TGB-C1T).</title>
        <authorList>
            <consortium name="US DOE Joint Genome Institute (JGI-PGF)"/>
            <person name="Djao O."/>
            <person name="Zhang X."/>
            <person name="Lucas S."/>
            <person name="Lapidus A."/>
            <person name="Glavina Del Rio T."/>
            <person name="Nolan M."/>
            <person name="Tice H."/>
            <person name="Cheng J."/>
            <person name="Han C."/>
            <person name="Tapia R."/>
            <person name="Goodwin L."/>
            <person name="Pitluck S."/>
            <person name="Liolios K."/>
            <person name="Ivanova N."/>
            <person name="Mavromatis K."/>
            <person name="Mikhailova N."/>
            <person name="Ovchinnikova G."/>
            <person name="Pati A."/>
            <person name="Brambilla E."/>
            <person name="Chen A."/>
            <person name="Palaniappan K."/>
            <person name="Land M."/>
            <person name="Hauser L."/>
            <person name="Chang Y."/>
            <person name="Jeffries C."/>
            <person name="Rohde M."/>
            <person name="Sikorski J."/>
            <person name="Spring S."/>
            <person name="Goker M."/>
            <person name="Detter J."/>
            <person name="Woyke T."/>
            <person name="Bristow J."/>
            <person name="Eisen J."/>
            <person name="Markowitz V."/>
            <person name="Hugenholtz P."/>
            <person name="Kyrpides N."/>
            <person name="Klenk H."/>
        </authorList>
    </citation>
    <scope>NUCLEOTIDE SEQUENCE [LARGE SCALE GENOMIC DNA]</scope>
    <source>
        <strain evidence="2">DSM 12680 / TGB-C1</strain>
    </source>
</reference>
<keyword evidence="2" id="KW-1185">Reference proteome</keyword>
<name>D7CPS6_SYNLT</name>
<dbReference type="Proteomes" id="UP000000378">
    <property type="component" value="Chromosome"/>
</dbReference>
<dbReference type="Gene3D" id="2.30.110.10">
    <property type="entry name" value="Electron Transport, Fmn-binding Protein, Chain A"/>
    <property type="match status" value="1"/>
</dbReference>
<dbReference type="InterPro" id="IPR012349">
    <property type="entry name" value="Split_barrel_FMN-bd"/>
</dbReference>
<sequence>MERSLLEKARELLNRNLLTTTLSTVDKEYNVNVAVITVVEMVDDETILCARFGAEQTYANLKETGKGVFMVLVADEQGKKDGIRVYVRLAEDLTEGPYYERIKARLEATPYGNFPLKNCLVFKITGIAPISTLKR</sequence>
<dbReference type="RefSeq" id="WP_013176106.1">
    <property type="nucleotide sequence ID" value="NC_014220.1"/>
</dbReference>
<reference evidence="1 2" key="2">
    <citation type="journal article" date="2010" name="Stand. Genomic Sci.">
        <title>Complete genome sequence of Syntrophothermus lipocalidus type strain (TGB-C1).</title>
        <authorList>
            <person name="Djao O.D."/>
            <person name="Zhang X."/>
            <person name="Lucas S."/>
            <person name="Lapidus A."/>
            <person name="Del Rio T.G."/>
            <person name="Nolan M."/>
            <person name="Tice H."/>
            <person name="Cheng J.F."/>
            <person name="Han C."/>
            <person name="Tapia R."/>
            <person name="Goodwin L."/>
            <person name="Pitluck S."/>
            <person name="Liolios K."/>
            <person name="Ivanova N."/>
            <person name="Mavromatis K."/>
            <person name="Mikhailova N."/>
            <person name="Ovchinnikova G."/>
            <person name="Pati A."/>
            <person name="Brambilla E."/>
            <person name="Chen A."/>
            <person name="Palaniappan K."/>
            <person name="Land M."/>
            <person name="Hauser L."/>
            <person name="Chang Y.J."/>
            <person name="Jeffries C.D."/>
            <person name="Rohde M."/>
            <person name="Sikorski J."/>
            <person name="Spring S."/>
            <person name="Goker M."/>
            <person name="Detter J.C."/>
            <person name="Woyke T."/>
            <person name="Bristow J."/>
            <person name="Eisen J.A."/>
            <person name="Markowitz V."/>
            <person name="Hugenholtz P."/>
            <person name="Kyrpides N.C."/>
            <person name="Klenk H.P."/>
        </authorList>
    </citation>
    <scope>NUCLEOTIDE SEQUENCE [LARGE SCALE GENOMIC DNA]</scope>
    <source>
        <strain evidence="2">DSM 12680 / TGB-C1</strain>
    </source>
</reference>
<dbReference type="OrthoDB" id="2081541at2"/>